<reference evidence="3 4" key="1">
    <citation type="submission" date="2016-10" db="EMBL/GenBank/DDBJ databases">
        <authorList>
            <person name="de Groot N.N."/>
        </authorList>
    </citation>
    <scope>NUCLEOTIDE SEQUENCE [LARGE SCALE GENOMIC DNA]</scope>
    <source>
        <strain evidence="3 4">DSM 19886</strain>
    </source>
</reference>
<dbReference type="EMBL" id="FNGV01000007">
    <property type="protein sequence ID" value="SDM27922.1"/>
    <property type="molecule type" value="Genomic_DNA"/>
</dbReference>
<dbReference type="RefSeq" id="WP_089890566.1">
    <property type="nucleotide sequence ID" value="NZ_FNGV01000007.1"/>
</dbReference>
<evidence type="ECO:0000259" key="2">
    <source>
        <dbReference type="Pfam" id="PF07883"/>
    </source>
</evidence>
<proteinExistence type="predicted"/>
<dbReference type="InterPro" id="IPR011051">
    <property type="entry name" value="RmlC_Cupin_sf"/>
</dbReference>
<keyword evidence="1" id="KW-0479">Metal-binding</keyword>
<dbReference type="OrthoDB" id="1413132at2"/>
<name>A0A1G9RXL6_9FLAO</name>
<sequence>MKPISTVVLFLFTVVIFSQTKKVKEGIYRWADHPVKFSENRESRIILAGTSPHFEYLGIHASTQLKGAKPSTLHANEDIEELIIIKEGEAKVTFDDQSKILKAGGVILLLPQQLHSLENVGDGNLTYYVMRYRSKKPMQIERGLSNGGSLRLNPDDLVFKPSERGGGRPYFDRPSAMCERIEMHTTQLNKKGPSHAPHKHIETEIILMLSGQTEMTIDDKEYSGGAGDFYFINSGSTHGVRNPTGEPCSYFAFKWY</sequence>
<feature type="domain" description="Cupin type-2" evidence="2">
    <location>
        <begin position="189"/>
        <end position="251"/>
    </location>
</feature>
<dbReference type="Proteomes" id="UP000199440">
    <property type="component" value="Unassembled WGS sequence"/>
</dbReference>
<dbReference type="PANTHER" id="PTHR35848">
    <property type="entry name" value="OXALATE-BINDING PROTEIN"/>
    <property type="match status" value="1"/>
</dbReference>
<dbReference type="STRING" id="192904.SAMN04488514_10717"/>
<dbReference type="Pfam" id="PF07883">
    <property type="entry name" value="Cupin_2"/>
    <property type="match status" value="2"/>
</dbReference>
<dbReference type="Gene3D" id="2.60.120.10">
    <property type="entry name" value="Jelly Rolls"/>
    <property type="match status" value="1"/>
</dbReference>
<accession>A0A1G9RXL6</accession>
<dbReference type="PANTHER" id="PTHR35848:SF6">
    <property type="entry name" value="CUPIN TYPE-2 DOMAIN-CONTAINING PROTEIN"/>
    <property type="match status" value="1"/>
</dbReference>
<dbReference type="InterPro" id="IPR014710">
    <property type="entry name" value="RmlC-like_jellyroll"/>
</dbReference>
<evidence type="ECO:0000313" key="4">
    <source>
        <dbReference type="Proteomes" id="UP000199440"/>
    </source>
</evidence>
<keyword evidence="4" id="KW-1185">Reference proteome</keyword>
<evidence type="ECO:0000256" key="1">
    <source>
        <dbReference type="ARBA" id="ARBA00022723"/>
    </source>
</evidence>
<protein>
    <submittedName>
        <fullName evidence="3">Cupin domain-containing protein</fullName>
    </submittedName>
</protein>
<dbReference type="GO" id="GO:0046872">
    <property type="term" value="F:metal ion binding"/>
    <property type="evidence" value="ECO:0007669"/>
    <property type="project" value="UniProtKB-KW"/>
</dbReference>
<organism evidence="3 4">
    <name type="scientific">Kriegella aquimaris</name>
    <dbReference type="NCBI Taxonomy" id="192904"/>
    <lineage>
        <taxon>Bacteria</taxon>
        <taxon>Pseudomonadati</taxon>
        <taxon>Bacteroidota</taxon>
        <taxon>Flavobacteriia</taxon>
        <taxon>Flavobacteriales</taxon>
        <taxon>Flavobacteriaceae</taxon>
        <taxon>Kriegella</taxon>
    </lineage>
</organism>
<dbReference type="InterPro" id="IPR051610">
    <property type="entry name" value="GPI/OXD"/>
</dbReference>
<evidence type="ECO:0000313" key="3">
    <source>
        <dbReference type="EMBL" id="SDM27922.1"/>
    </source>
</evidence>
<dbReference type="AlphaFoldDB" id="A0A1G9RXL6"/>
<feature type="domain" description="Cupin type-2" evidence="2">
    <location>
        <begin position="68"/>
        <end position="129"/>
    </location>
</feature>
<dbReference type="SUPFAM" id="SSF51182">
    <property type="entry name" value="RmlC-like cupins"/>
    <property type="match status" value="2"/>
</dbReference>
<dbReference type="InterPro" id="IPR013096">
    <property type="entry name" value="Cupin_2"/>
</dbReference>
<gene>
    <name evidence="3" type="ORF">SAMN04488514_10717</name>
</gene>